<dbReference type="Proteomes" id="UP000736335">
    <property type="component" value="Unassembled WGS sequence"/>
</dbReference>
<keyword evidence="3" id="KW-1185">Reference proteome</keyword>
<proteinExistence type="predicted"/>
<feature type="region of interest" description="Disordered" evidence="1">
    <location>
        <begin position="25"/>
        <end position="45"/>
    </location>
</feature>
<accession>A0A9P6L2D0</accession>
<feature type="region of interest" description="Disordered" evidence="1">
    <location>
        <begin position="612"/>
        <end position="657"/>
    </location>
</feature>
<sequence>MLATTCRVAPAPHLPLQLAHRSPCDRHGHFLPPGTPPLPPPPKSNDDWTPFALRAGFELADILYLKAHLSQRTINELLEIWSATLVPHSDLPPILDHRDLHAQIDAIKLGNIPWRSYTAQYQWLRPNNGPVPEWMQDKYQLWYRDPRQVVRHILANPEFTSGIDYAPHRDFQDEERQYHDFMSGDWAWEQCDIIAMDPTTHGSMFVPIILGTDKTTVSVATGQHTYHPVYLSVGNVHNRLRRAHKAALVLIGFLPIPKGTREDTKCKLFRDFRRRLYHGSLTVMNDTLKPYMTTWDIVQCADYHFRRAIYGIGPHISDYPEQSVAAGIVYGCCDADPADLDGSPAELRTLKQLLSLFNVTHEDTLWFGYGIVPDFLPFTTEFPHLLHQAIKGTFKDHLVTWVEEYLTLQHGSSRGSEILDEVDRRVALVPLFPGLHRFKQGRNFQQWTGNDSKAFMKVFVTSLEGFVPIDIIKTLISFLDLCYIARLDTISESSLDALDNALEKFHHYRKIFHETGVRPTGFSLPRQHALTHYRHHIEKFGALNGLSSSITESKHITAVKKPWRQSSHYEALGQMLTINTRNDKLNAARVDFSTRSMLDGTCLGEALKGLRDPLEDVTGGGDNAEGDLNDNDDHGRDLDAEEDDEETGPVDGPPTLSNVSLALKRARGYPLNSFWELGQHIKQENLEALVRNPAFTGTPSLSACPTVESVQEISVFHSAKATFRAPSNASGIEGLYRETIRSTPRWQTSGVTAPRRDPVLLATGSDTAGVRGLDVARFKDKSFECTLVHEYCKAFTDPDPDNGLWIFEPDYSNDGYRIMSVVHLDSVIRAAHLLPAFKDDTPMPREINFTHTLNVFKAFYLNKYIDYHAFETLT</sequence>
<evidence type="ECO:0000313" key="2">
    <source>
        <dbReference type="EMBL" id="KAF9779591.1"/>
    </source>
</evidence>
<name>A0A9P6L2D0_9AGAM</name>
<protein>
    <submittedName>
        <fullName evidence="2">Uncharacterized protein</fullName>
    </submittedName>
</protein>
<reference evidence="2" key="1">
    <citation type="journal article" date="2020" name="Nat. Commun.">
        <title>Large-scale genome sequencing of mycorrhizal fungi provides insights into the early evolution of symbiotic traits.</title>
        <authorList>
            <person name="Miyauchi S."/>
            <person name="Kiss E."/>
            <person name="Kuo A."/>
            <person name="Drula E."/>
            <person name="Kohler A."/>
            <person name="Sanchez-Garcia M."/>
            <person name="Morin E."/>
            <person name="Andreopoulos B."/>
            <person name="Barry K.W."/>
            <person name="Bonito G."/>
            <person name="Buee M."/>
            <person name="Carver A."/>
            <person name="Chen C."/>
            <person name="Cichocki N."/>
            <person name="Clum A."/>
            <person name="Culley D."/>
            <person name="Crous P.W."/>
            <person name="Fauchery L."/>
            <person name="Girlanda M."/>
            <person name="Hayes R.D."/>
            <person name="Keri Z."/>
            <person name="LaButti K."/>
            <person name="Lipzen A."/>
            <person name="Lombard V."/>
            <person name="Magnuson J."/>
            <person name="Maillard F."/>
            <person name="Murat C."/>
            <person name="Nolan M."/>
            <person name="Ohm R.A."/>
            <person name="Pangilinan J."/>
            <person name="Pereira M.F."/>
            <person name="Perotto S."/>
            <person name="Peter M."/>
            <person name="Pfister S."/>
            <person name="Riley R."/>
            <person name="Sitrit Y."/>
            <person name="Stielow J.B."/>
            <person name="Szollosi G."/>
            <person name="Zifcakova L."/>
            <person name="Stursova M."/>
            <person name="Spatafora J.W."/>
            <person name="Tedersoo L."/>
            <person name="Vaario L.M."/>
            <person name="Yamada A."/>
            <person name="Yan M."/>
            <person name="Wang P."/>
            <person name="Xu J."/>
            <person name="Bruns T."/>
            <person name="Baldrian P."/>
            <person name="Vilgalys R."/>
            <person name="Dunand C."/>
            <person name="Henrissat B."/>
            <person name="Grigoriev I.V."/>
            <person name="Hibbett D."/>
            <person name="Nagy L.G."/>
            <person name="Martin F.M."/>
        </authorList>
    </citation>
    <scope>NUCLEOTIDE SEQUENCE</scope>
    <source>
        <strain evidence="2">UH-Tt-Lm1</strain>
    </source>
</reference>
<dbReference type="EMBL" id="WIUZ02000019">
    <property type="protein sequence ID" value="KAF9779591.1"/>
    <property type="molecule type" value="Genomic_DNA"/>
</dbReference>
<dbReference type="OrthoDB" id="3199698at2759"/>
<dbReference type="InterPro" id="IPR041078">
    <property type="entry name" value="Plavaka"/>
</dbReference>
<dbReference type="AlphaFoldDB" id="A0A9P6L2D0"/>
<gene>
    <name evidence="2" type="ORF">BJ322DRAFT_1101760</name>
</gene>
<comment type="caution">
    <text evidence="2">The sequence shown here is derived from an EMBL/GenBank/DDBJ whole genome shotgun (WGS) entry which is preliminary data.</text>
</comment>
<organism evidence="2 3">
    <name type="scientific">Thelephora terrestris</name>
    <dbReference type="NCBI Taxonomy" id="56493"/>
    <lineage>
        <taxon>Eukaryota</taxon>
        <taxon>Fungi</taxon>
        <taxon>Dikarya</taxon>
        <taxon>Basidiomycota</taxon>
        <taxon>Agaricomycotina</taxon>
        <taxon>Agaricomycetes</taxon>
        <taxon>Thelephorales</taxon>
        <taxon>Thelephoraceae</taxon>
        <taxon>Thelephora</taxon>
    </lineage>
</organism>
<feature type="compositionally biased region" description="Pro residues" evidence="1">
    <location>
        <begin position="33"/>
        <end position="43"/>
    </location>
</feature>
<evidence type="ECO:0000313" key="3">
    <source>
        <dbReference type="Proteomes" id="UP000736335"/>
    </source>
</evidence>
<dbReference type="Pfam" id="PF18759">
    <property type="entry name" value="Plavaka"/>
    <property type="match status" value="1"/>
</dbReference>
<reference evidence="2" key="2">
    <citation type="submission" date="2020-11" db="EMBL/GenBank/DDBJ databases">
        <authorList>
            <consortium name="DOE Joint Genome Institute"/>
            <person name="Kuo A."/>
            <person name="Miyauchi S."/>
            <person name="Kiss E."/>
            <person name="Drula E."/>
            <person name="Kohler A."/>
            <person name="Sanchez-Garcia M."/>
            <person name="Andreopoulos B."/>
            <person name="Barry K.W."/>
            <person name="Bonito G."/>
            <person name="Buee M."/>
            <person name="Carver A."/>
            <person name="Chen C."/>
            <person name="Cichocki N."/>
            <person name="Clum A."/>
            <person name="Culley D."/>
            <person name="Crous P.W."/>
            <person name="Fauchery L."/>
            <person name="Girlanda M."/>
            <person name="Hayes R."/>
            <person name="Keri Z."/>
            <person name="Labutti K."/>
            <person name="Lipzen A."/>
            <person name="Lombard V."/>
            <person name="Magnuson J."/>
            <person name="Maillard F."/>
            <person name="Morin E."/>
            <person name="Murat C."/>
            <person name="Nolan M."/>
            <person name="Ohm R."/>
            <person name="Pangilinan J."/>
            <person name="Pereira M."/>
            <person name="Perotto S."/>
            <person name="Peter M."/>
            <person name="Riley R."/>
            <person name="Sitrit Y."/>
            <person name="Stielow B."/>
            <person name="Szollosi G."/>
            <person name="Zifcakova L."/>
            <person name="Stursova M."/>
            <person name="Spatafora J.W."/>
            <person name="Tedersoo L."/>
            <person name="Vaario L.-M."/>
            <person name="Yamada A."/>
            <person name="Yan M."/>
            <person name="Wang P."/>
            <person name="Xu J."/>
            <person name="Bruns T."/>
            <person name="Baldrian P."/>
            <person name="Vilgalys R."/>
            <person name="Henrissat B."/>
            <person name="Grigoriev I.V."/>
            <person name="Hibbett D."/>
            <person name="Nagy L.G."/>
            <person name="Martin F.M."/>
        </authorList>
    </citation>
    <scope>NUCLEOTIDE SEQUENCE</scope>
    <source>
        <strain evidence="2">UH-Tt-Lm1</strain>
    </source>
</reference>
<feature type="compositionally biased region" description="Acidic residues" evidence="1">
    <location>
        <begin position="639"/>
        <end position="648"/>
    </location>
</feature>
<evidence type="ECO:0000256" key="1">
    <source>
        <dbReference type="SAM" id="MobiDB-lite"/>
    </source>
</evidence>